<gene>
    <name evidence="2" type="ORF">vBKpnF48_206</name>
</gene>
<dbReference type="EMBL" id="MG746602">
    <property type="protein sequence ID" value="AUO78831.1"/>
    <property type="molecule type" value="Genomic_DNA"/>
</dbReference>
<sequence>MRVSVPKAQAPRLARCLLNNEMIEVLSCKVESNKVVYHVDAPEFFEFPNWVTVQ</sequence>
<name>A0A2I6UFT0_9CAUD</name>
<accession>A0A2I6UFT0</accession>
<dbReference type="Proteomes" id="UP000240294">
    <property type="component" value="Genome"/>
</dbReference>
<reference evidence="3" key="1">
    <citation type="submission" date="2018-01" db="EMBL/GenBank/DDBJ databases">
        <title>Direct submission.</title>
        <authorList>
            <person name="Ciacci N."/>
        </authorList>
    </citation>
    <scope>NUCLEOTIDE SEQUENCE [LARGE SCALE GENOMIC DNA]</scope>
</reference>
<organism evidence="2 3">
    <name type="scientific">Klebsiella phage vB_Kpn_F48</name>
    <dbReference type="NCBI Taxonomy" id="2070028"/>
    <lineage>
        <taxon>Viruses</taxon>
        <taxon>Duplodnaviria</taxon>
        <taxon>Heunggongvirae</taxon>
        <taxon>Uroviricota</taxon>
        <taxon>Caudoviricetes</taxon>
        <taxon>Marfavirus</taxon>
        <taxon>Marfavirus F48</taxon>
    </lineage>
</organism>
<proteinExistence type="predicted"/>
<protein>
    <recommendedName>
        <fullName evidence="1">DUF7428 domain-containing protein</fullName>
    </recommendedName>
</protein>
<feature type="domain" description="DUF7428" evidence="1">
    <location>
        <begin position="1"/>
        <end position="53"/>
    </location>
</feature>
<evidence type="ECO:0000313" key="3">
    <source>
        <dbReference type="Proteomes" id="UP000240294"/>
    </source>
</evidence>
<dbReference type="InterPro" id="IPR055851">
    <property type="entry name" value="DUF7428"/>
</dbReference>
<evidence type="ECO:0000259" key="1">
    <source>
        <dbReference type="Pfam" id="PF24204"/>
    </source>
</evidence>
<evidence type="ECO:0000313" key="2">
    <source>
        <dbReference type="EMBL" id="AUO78831.1"/>
    </source>
</evidence>
<keyword evidence="3" id="KW-1185">Reference proteome</keyword>
<dbReference type="Pfam" id="PF24204">
    <property type="entry name" value="DUF7428"/>
    <property type="match status" value="1"/>
</dbReference>